<organism evidence="5 6">
    <name type="scientific">Blautia parvula</name>
    <dbReference type="NCBI Taxonomy" id="2877527"/>
    <lineage>
        <taxon>Bacteria</taxon>
        <taxon>Bacillati</taxon>
        <taxon>Bacillota</taxon>
        <taxon>Clostridia</taxon>
        <taxon>Lachnospirales</taxon>
        <taxon>Lachnospiraceae</taxon>
        <taxon>Blautia</taxon>
    </lineage>
</organism>
<evidence type="ECO:0000259" key="4">
    <source>
        <dbReference type="Pfam" id="PF21117"/>
    </source>
</evidence>
<feature type="domain" description="ATPase of the ABC class N-terminal" evidence="3">
    <location>
        <begin position="5"/>
        <end position="165"/>
    </location>
</feature>
<evidence type="ECO:0000259" key="2">
    <source>
        <dbReference type="Pfam" id="PF09818"/>
    </source>
</evidence>
<feature type="domain" description="MRB1590-like C-terminal" evidence="4">
    <location>
        <begin position="483"/>
        <end position="580"/>
    </location>
</feature>
<dbReference type="Pfam" id="PF21117">
    <property type="entry name" value="MRB1590_C"/>
    <property type="match status" value="1"/>
</dbReference>
<dbReference type="RefSeq" id="WP_256129721.1">
    <property type="nucleotide sequence ID" value="NZ_BAABZQ010000001.1"/>
</dbReference>
<protein>
    <submittedName>
        <fullName evidence="5">ABC-ATPase domain-containing protein</fullName>
    </submittedName>
</protein>
<gene>
    <name evidence="5" type="ORF">K340107D12_07400</name>
</gene>
<dbReference type="InterPro" id="IPR049069">
    <property type="entry name" value="MRB1590-like_C"/>
</dbReference>
<dbReference type="Pfam" id="PF09818">
    <property type="entry name" value="ABC_ATPase"/>
    <property type="match status" value="1"/>
</dbReference>
<dbReference type="EMBL" id="BAABZQ010000001">
    <property type="protein sequence ID" value="GAA6497924.1"/>
    <property type="molecule type" value="Genomic_DNA"/>
</dbReference>
<feature type="domain" description="ATPase of the ABC class C-terminal" evidence="2">
    <location>
        <begin position="171"/>
        <end position="433"/>
    </location>
</feature>
<dbReference type="InterPro" id="IPR027417">
    <property type="entry name" value="P-loop_NTPase"/>
</dbReference>
<dbReference type="InterPro" id="IPR046834">
    <property type="entry name" value="ABC_ATPase_C"/>
</dbReference>
<name>A0ABQ0BN15_9FIRM</name>
<evidence type="ECO:0000256" key="1">
    <source>
        <dbReference type="SAM" id="MobiDB-lite"/>
    </source>
</evidence>
<dbReference type="InterPro" id="IPR046833">
    <property type="entry name" value="ABC_N"/>
</dbReference>
<dbReference type="PANTHER" id="PTHR38149:SF1">
    <property type="entry name" value="ATPASE"/>
    <property type="match status" value="1"/>
</dbReference>
<dbReference type="Proteomes" id="UP001600941">
    <property type="component" value="Unassembled WGS sequence"/>
</dbReference>
<evidence type="ECO:0000313" key="5">
    <source>
        <dbReference type="EMBL" id="GAA6497924.1"/>
    </source>
</evidence>
<accession>A0ABQ0BN15</accession>
<keyword evidence="6" id="KW-1185">Reference proteome</keyword>
<proteinExistence type="predicted"/>
<reference evidence="5 6" key="1">
    <citation type="submission" date="2024-04" db="EMBL/GenBank/DDBJ databases">
        <title>Defined microbial consortia suppress multidrug-resistant proinflammatory Enterobacteriaceae via ecological control.</title>
        <authorList>
            <person name="Furuichi M."/>
            <person name="Kawaguchi T."/>
            <person name="Pust M."/>
            <person name="Yasuma K."/>
            <person name="Plichta D."/>
            <person name="Hasegawa N."/>
            <person name="Ohya T."/>
            <person name="Bhattarai S."/>
            <person name="Sasajima S."/>
            <person name="Aoto Y."/>
            <person name="Tuganbaev T."/>
            <person name="Yaginuma M."/>
            <person name="Ueda M."/>
            <person name="Okahashi N."/>
            <person name="Amafuji K."/>
            <person name="Kiridooshi Y."/>
            <person name="Sugita K."/>
            <person name="Strazar M."/>
            <person name="Skelly A."/>
            <person name="Suda W."/>
            <person name="Hattori M."/>
            <person name="Nakamoto N."/>
            <person name="Caballero S."/>
            <person name="Norman J."/>
            <person name="Olle B."/>
            <person name="Tanoue T."/>
            <person name="Arita M."/>
            <person name="Bucci V."/>
            <person name="Atarashi K."/>
            <person name="Xavier R."/>
            <person name="Honda K."/>
        </authorList>
    </citation>
    <scope>NUCLEOTIDE SEQUENCE [LARGE SCALE GENOMIC DNA]</scope>
    <source>
        <strain evidence="6">k34-0107-D12</strain>
    </source>
</reference>
<dbReference type="SUPFAM" id="SSF52540">
    <property type="entry name" value="P-loop containing nucleoside triphosphate hydrolases"/>
    <property type="match status" value="1"/>
</dbReference>
<feature type="compositionally biased region" description="Basic and acidic residues" evidence="1">
    <location>
        <begin position="456"/>
        <end position="485"/>
    </location>
</feature>
<comment type="caution">
    <text evidence="5">The sequence shown here is derived from an EMBL/GenBank/DDBJ whole genome shotgun (WGS) entry which is preliminary data.</text>
</comment>
<evidence type="ECO:0000313" key="6">
    <source>
        <dbReference type="Proteomes" id="UP001600941"/>
    </source>
</evidence>
<dbReference type="Pfam" id="PF20446">
    <property type="entry name" value="ABC_N"/>
    <property type="match status" value="1"/>
</dbReference>
<evidence type="ECO:0000259" key="3">
    <source>
        <dbReference type="Pfam" id="PF20446"/>
    </source>
</evidence>
<dbReference type="InterPro" id="IPR019195">
    <property type="entry name" value="ABC_ATPase_put"/>
</dbReference>
<feature type="region of interest" description="Disordered" evidence="1">
    <location>
        <begin position="449"/>
        <end position="485"/>
    </location>
</feature>
<sequence>MKSSSDLKTMLASIHRKSYPAYKDLRGIYSFGDYTLSIDHVQGDPFAAPSSLSVKIPLKTAGFPAHYYKERHTRIALQDYLNRQFEQQVYHFSFRAKGSGKSGLISVSRCGQEILDRTACEITDTDVTARFTVGFPANGRTINAPELEKILFEFLPVCVRKSFLYKNQNAKTVENVFFLAEDQQFIREELKKQKLAAFVADNAILPRQSGVSDKPLSDCVPFISPDSMRTELTLPHKGKITGMGIPVGITLIVGGGYHGKSTLLNALESGVYNHIAGDGREYVIADDTAVKLRSEDGRFVKDVDISMFINDFPNKKDTRCFSTPDASGSTSQAAAIVESMEAGSHLFFIDEDTSATNFMVRDTFMQHVISRHKEPITPFLERARDLYTEAGISTILVAGSSGAFFHIADTIIQMDCYRPVDITHAVKELCRDFPLPPADTPAFALPQSRRIMTTPDFREPQGRSRGRRPEEHSHGQRENRGLKTKTHDRYTFSIGKESVDLRYVEQLADYEQTAALASILRYACENLIDGRKTLDQVVKLLLHQLETKGLSSVCGTSYTPCGLAMPRPQEIYACFNRFRRQ</sequence>
<dbReference type="PANTHER" id="PTHR38149">
    <property type="entry name" value="ATPASE"/>
    <property type="match status" value="1"/>
</dbReference>